<name>J9BLB9_WUCBA</name>
<gene>
    <name evidence="1" type="ORF">WUBG_00784</name>
</gene>
<protein>
    <submittedName>
        <fullName evidence="1">Uncharacterized protein</fullName>
    </submittedName>
</protein>
<evidence type="ECO:0000313" key="2">
    <source>
        <dbReference type="Proteomes" id="UP000004810"/>
    </source>
</evidence>
<dbReference type="AlphaFoldDB" id="J9BLB9"/>
<accession>J9BLB9</accession>
<evidence type="ECO:0000313" key="1">
    <source>
        <dbReference type="EMBL" id="EJW88305.1"/>
    </source>
</evidence>
<organism evidence="1 2">
    <name type="scientific">Wuchereria bancrofti</name>
    <dbReference type="NCBI Taxonomy" id="6293"/>
    <lineage>
        <taxon>Eukaryota</taxon>
        <taxon>Metazoa</taxon>
        <taxon>Ecdysozoa</taxon>
        <taxon>Nematoda</taxon>
        <taxon>Chromadorea</taxon>
        <taxon>Rhabditida</taxon>
        <taxon>Spirurina</taxon>
        <taxon>Spiruromorpha</taxon>
        <taxon>Filarioidea</taxon>
        <taxon>Onchocercidae</taxon>
        <taxon>Wuchereria</taxon>
    </lineage>
</organism>
<proteinExistence type="predicted"/>
<sequence length="76" mass="8844">MPRPNPSFPHSSQATKQFTKLFPCFCPPLRFNRIIQRKAKIQKGIDQMIAIMAIDHKNEARLPEILIKSCKNPRQK</sequence>
<dbReference type="Proteomes" id="UP000004810">
    <property type="component" value="Unassembled WGS sequence"/>
</dbReference>
<comment type="caution">
    <text evidence="1">The sequence shown here is derived from an EMBL/GenBank/DDBJ whole genome shotgun (WGS) entry which is preliminary data.</text>
</comment>
<reference evidence="2" key="1">
    <citation type="submission" date="2012-08" db="EMBL/GenBank/DDBJ databases">
        <title>The Genome Sequence of Wuchereria bancrofti.</title>
        <authorList>
            <person name="Nutman T.B."/>
            <person name="Fink D.L."/>
            <person name="Russ C."/>
            <person name="Young S."/>
            <person name="Zeng Q."/>
            <person name="Koehrsen M."/>
            <person name="Alvarado L."/>
            <person name="Berlin A."/>
            <person name="Chapman S.B."/>
            <person name="Chen Z."/>
            <person name="Freedman E."/>
            <person name="Gellesch M."/>
            <person name="Goldberg J."/>
            <person name="Griggs A."/>
            <person name="Gujja S."/>
            <person name="Heilman E.R."/>
            <person name="Heiman D."/>
            <person name="Hepburn T."/>
            <person name="Howarth C."/>
            <person name="Jen D."/>
            <person name="Larson L."/>
            <person name="Lewis B."/>
            <person name="Mehta T."/>
            <person name="Park D."/>
            <person name="Pearson M."/>
            <person name="Roberts A."/>
            <person name="Saif S."/>
            <person name="Shea T."/>
            <person name="Shenoy N."/>
            <person name="Sisk P."/>
            <person name="Stolte C."/>
            <person name="Sykes S."/>
            <person name="Walk T."/>
            <person name="White J."/>
            <person name="Yandava C."/>
            <person name="Haas B."/>
            <person name="Henn M.R."/>
            <person name="Nusbaum C."/>
            <person name="Birren B."/>
        </authorList>
    </citation>
    <scope>NUCLEOTIDE SEQUENCE [LARGE SCALE GENOMIC DNA]</scope>
    <source>
        <strain evidence="2">NA</strain>
    </source>
</reference>
<dbReference type="EMBL" id="ADBV01000151">
    <property type="protein sequence ID" value="EJW88305.1"/>
    <property type="molecule type" value="Genomic_DNA"/>
</dbReference>